<keyword evidence="2" id="KW-1185">Reference proteome</keyword>
<dbReference type="Proteomes" id="UP000494255">
    <property type="component" value="Unassembled WGS sequence"/>
</dbReference>
<dbReference type="GeneID" id="97041619"/>
<name>A0A6J5B2S5_9BURK</name>
<sequence>MPSSAISAQGTTFAINTGTDLAPVFTKVKNVKSYSGFDGSATELDTTDLDSTAKERLLGLQDWGSFSIDANIDYADPGQAAMLASKRASTQKQYKLTLPNGYTHTFTASVKSFPIAGGTDALLTNTIAMTISGDVVTAAPAQGGA</sequence>
<dbReference type="RefSeq" id="WP_175051114.1">
    <property type="nucleotide sequence ID" value="NZ_CADIKC010000003.1"/>
</dbReference>
<dbReference type="InterPro" id="IPR032495">
    <property type="entry name" value="Phage_TTP_11"/>
</dbReference>
<evidence type="ECO:0000313" key="2">
    <source>
        <dbReference type="Proteomes" id="UP000494255"/>
    </source>
</evidence>
<gene>
    <name evidence="1" type="ORF">LMG24238_02990</name>
</gene>
<organism evidence="1 2">
    <name type="scientific">Paraburkholderia sediminicola</name>
    <dbReference type="NCBI Taxonomy" id="458836"/>
    <lineage>
        <taxon>Bacteria</taxon>
        <taxon>Pseudomonadati</taxon>
        <taxon>Pseudomonadota</taxon>
        <taxon>Betaproteobacteria</taxon>
        <taxon>Burkholderiales</taxon>
        <taxon>Burkholderiaceae</taxon>
        <taxon>Paraburkholderia</taxon>
    </lineage>
</organism>
<protein>
    <recommendedName>
        <fullName evidence="3">Phage tail tube protein</fullName>
    </recommendedName>
</protein>
<dbReference type="EMBL" id="CADIKC010000003">
    <property type="protein sequence ID" value="CAB3688533.1"/>
    <property type="molecule type" value="Genomic_DNA"/>
</dbReference>
<reference evidence="1 2" key="1">
    <citation type="submission" date="2020-04" db="EMBL/GenBank/DDBJ databases">
        <authorList>
            <person name="De Canck E."/>
        </authorList>
    </citation>
    <scope>NUCLEOTIDE SEQUENCE [LARGE SCALE GENOMIC DNA]</scope>
    <source>
        <strain evidence="1 2">LMG 24238</strain>
    </source>
</reference>
<dbReference type="AlphaFoldDB" id="A0A6J5B2S5"/>
<accession>A0A6J5B2S5</accession>
<evidence type="ECO:0000313" key="1">
    <source>
        <dbReference type="EMBL" id="CAB3688533.1"/>
    </source>
</evidence>
<evidence type="ECO:0008006" key="3">
    <source>
        <dbReference type="Google" id="ProtNLM"/>
    </source>
</evidence>
<dbReference type="Gene3D" id="4.10.410.40">
    <property type="match status" value="1"/>
</dbReference>
<dbReference type="Pfam" id="PF16460">
    <property type="entry name" value="Phage_TTP_11"/>
    <property type="match status" value="1"/>
</dbReference>
<proteinExistence type="predicted"/>